<dbReference type="AlphaFoldDB" id="A0A161W0R1"/>
<dbReference type="GO" id="GO:0016861">
    <property type="term" value="F:intramolecular oxidoreductase activity, interconverting aldoses and ketoses"/>
    <property type="evidence" value="ECO:0007669"/>
    <property type="project" value="UniProtKB-ARBA"/>
</dbReference>
<accession>A0A161W0R1</accession>
<evidence type="ECO:0000256" key="1">
    <source>
        <dbReference type="ARBA" id="ARBA00008754"/>
    </source>
</evidence>
<proteinExistence type="inferred from homology"/>
<dbReference type="InterPro" id="IPR003500">
    <property type="entry name" value="RpiB_LacA_LacB"/>
</dbReference>
<organism evidence="4 5">
    <name type="scientific">Lactococcus lactis subsp. cremoris</name>
    <name type="common">Streptococcus cremoris</name>
    <dbReference type="NCBI Taxonomy" id="1359"/>
    <lineage>
        <taxon>Bacteria</taxon>
        <taxon>Bacillati</taxon>
        <taxon>Bacillota</taxon>
        <taxon>Bacilli</taxon>
        <taxon>Lactobacillales</taxon>
        <taxon>Streptococcaceae</taxon>
        <taxon>Lactococcus</taxon>
    </lineage>
</organism>
<keyword evidence="2" id="KW-0423">Lactose metabolism</keyword>
<evidence type="ECO:0000313" key="4">
    <source>
        <dbReference type="EMBL" id="KZK05771.1"/>
    </source>
</evidence>
<dbReference type="SUPFAM" id="SSF89623">
    <property type="entry name" value="Ribose/Galactose isomerase RpiB/AlsB"/>
    <property type="match status" value="1"/>
</dbReference>
<evidence type="ECO:0000313" key="5">
    <source>
        <dbReference type="Proteomes" id="UP000076519"/>
    </source>
</evidence>
<sequence length="212" mass="23065">MKIAVIQASTQVARNEVLFEETKRAVAHLNAGVLNFGVSENEENFSYVQIALCVGILINSGAVDFVVTGCSSGNGMNIAANALPNVISGYLPTPTDAYLFGRINQGNCASLPLGLNFGWAGELNLRFTLEKLFEEPLNAGYPKEAAERKKADALKLKEIKELAQTSMINILTGLSAEFIQPILEKSDLLDYIFKNGTNLELIKFLKGHKNGR</sequence>
<reference evidence="4 5" key="1">
    <citation type="submission" date="2015-08" db="EMBL/GenBank/DDBJ databases">
        <title>Draft Genome Sequences of 11 Lactococcus lactis subspecies cremoris strains.</title>
        <authorList>
            <person name="Wels M."/>
            <person name="Backus L."/>
            <person name="Boekhorst J."/>
            <person name="Dijkstra A."/>
            <person name="Beerthuizen M."/>
            <person name="Siezen R."/>
            <person name="Bachmann H."/>
            <person name="Van Hijum S."/>
        </authorList>
    </citation>
    <scope>NUCLEOTIDE SEQUENCE [LARGE SCALE GENOMIC DNA]</scope>
    <source>
        <strain evidence="4 5">KW10</strain>
    </source>
</reference>
<name>A0A161W0R1_LACLC</name>
<protein>
    <submittedName>
        <fullName evidence="4">Putative 4-deoxy-L-threo-5-hexosulose-uronate ketol-isomerase</fullName>
    </submittedName>
</protein>
<comment type="caution">
    <text evidence="4">The sequence shown here is derived from an EMBL/GenBank/DDBJ whole genome shotgun (WGS) entry which is preliminary data.</text>
</comment>
<dbReference type="Gene3D" id="3.40.1400.10">
    <property type="entry name" value="Sugar-phosphate isomerase, RpiB/LacA/LacB"/>
    <property type="match status" value="1"/>
</dbReference>
<comment type="similarity">
    <text evidence="1">Belongs to the LacAB/RpiB family.</text>
</comment>
<keyword evidence="3 4" id="KW-0413">Isomerase</keyword>
<dbReference type="EMBL" id="LIYF01000027">
    <property type="protein sequence ID" value="KZK05771.1"/>
    <property type="molecule type" value="Genomic_DNA"/>
</dbReference>
<dbReference type="GO" id="GO:0005988">
    <property type="term" value="P:lactose metabolic process"/>
    <property type="evidence" value="ECO:0007669"/>
    <property type="project" value="UniProtKB-KW"/>
</dbReference>
<dbReference type="InterPro" id="IPR036569">
    <property type="entry name" value="RpiB_LacA_LacB_sf"/>
</dbReference>
<dbReference type="PANTHER" id="PTHR30345">
    <property type="entry name" value="RIBOSE-5-PHOSPHATE ISOMERASE B"/>
    <property type="match status" value="1"/>
</dbReference>
<evidence type="ECO:0000256" key="2">
    <source>
        <dbReference type="ARBA" id="ARBA00022736"/>
    </source>
</evidence>
<gene>
    <name evidence="4" type="ORF">AB996_1652</name>
</gene>
<dbReference type="RefSeq" id="WP_063281985.1">
    <property type="nucleotide sequence ID" value="NZ_LIYF01000027.1"/>
</dbReference>
<dbReference type="PANTHER" id="PTHR30345:SF6">
    <property type="entry name" value="RIBOSE 5-PHOSPHATE ISOMERASE"/>
    <property type="match status" value="1"/>
</dbReference>
<dbReference type="Proteomes" id="UP000076519">
    <property type="component" value="Unassembled WGS sequence"/>
</dbReference>
<dbReference type="NCBIfam" id="NF006753">
    <property type="entry name" value="PRK09273.1"/>
    <property type="match status" value="1"/>
</dbReference>
<evidence type="ECO:0000256" key="3">
    <source>
        <dbReference type="ARBA" id="ARBA00023235"/>
    </source>
</evidence>
<dbReference type="Pfam" id="PF02502">
    <property type="entry name" value="LacAB_rpiB"/>
    <property type="match status" value="1"/>
</dbReference>
<dbReference type="PATRIC" id="fig|1359.32.peg.1836"/>